<dbReference type="InterPro" id="IPR053168">
    <property type="entry name" value="Glutamic_endopeptidase"/>
</dbReference>
<dbReference type="PROSITE" id="PS52045">
    <property type="entry name" value="NEPROSIN_PEP_CD"/>
    <property type="match status" value="1"/>
</dbReference>
<dbReference type="AlphaFoldDB" id="A0AAW1I3S9"/>
<dbReference type="InterPro" id="IPR025521">
    <property type="entry name" value="Neprosin_propep"/>
</dbReference>
<dbReference type="EMBL" id="JBDFQZ010000010">
    <property type="protein sequence ID" value="KAK9683840.1"/>
    <property type="molecule type" value="Genomic_DNA"/>
</dbReference>
<dbReference type="PANTHER" id="PTHR31589">
    <property type="entry name" value="PROTEIN, PUTATIVE (DUF239)-RELATED-RELATED"/>
    <property type="match status" value="1"/>
</dbReference>
<comment type="caution">
    <text evidence="2">The sequence shown here is derived from an EMBL/GenBank/DDBJ whole genome shotgun (WGS) entry which is preliminary data.</text>
</comment>
<proteinExistence type="predicted"/>
<dbReference type="PANTHER" id="PTHR31589:SF111">
    <property type="entry name" value="NEPROSIN DOMAIN-CONTAINING PROTEIN"/>
    <property type="match status" value="1"/>
</dbReference>
<gene>
    <name evidence="2" type="ORF">RND81_10G168100</name>
</gene>
<dbReference type="Pfam" id="PF03080">
    <property type="entry name" value="Neprosin"/>
    <property type="match status" value="1"/>
</dbReference>
<protein>
    <recommendedName>
        <fullName evidence="1">Neprosin PEP catalytic domain-containing protein</fullName>
    </recommendedName>
</protein>
<sequence length="434" mass="49406">MRDKMFFDNNWRIIVGFLTLAMFIAADITQGKGVFLNYDGKIKVMQKPVVKSIQSSDGDIIDCVDIYHQPAFYHPALQNHTIQMMPSFRLKQDAVNDRSQSSSVKMLQQTWQKSGSCPKGTVPIRRVRRRDLLRFDNLERFGKKSPSIAANSSNNRQLYPDRTLVVNNNRTIITLGPRPNHSSAVLVSTVVHYAGSKGTIAVYNPKVERWDEYSTAQLWVQNGSPQDLESVESGWIVNKKLYGDTRTRFFTYWTRDGSQKTGCFDHVCAGFVQTNPDVTLGAAFNHISIPGRSLYFFTLRIEKDTRTENWWLTMNRDIQIGYWPATLFSRAFGQGATILQWGGEVYSGNIRKTPHTTTAMGSGGYLDVNRGYTCFVENIRVLQHPTGQWDYPNPSYIGTYADEKQCYAAKFYYPGFMKEPTFFFGGPGRNPQCP</sequence>
<keyword evidence="3" id="KW-1185">Reference proteome</keyword>
<dbReference type="Pfam" id="PF14365">
    <property type="entry name" value="Neprosin_AP"/>
    <property type="match status" value="1"/>
</dbReference>
<organism evidence="2 3">
    <name type="scientific">Saponaria officinalis</name>
    <name type="common">Common soapwort</name>
    <name type="synonym">Lychnis saponaria</name>
    <dbReference type="NCBI Taxonomy" id="3572"/>
    <lineage>
        <taxon>Eukaryota</taxon>
        <taxon>Viridiplantae</taxon>
        <taxon>Streptophyta</taxon>
        <taxon>Embryophyta</taxon>
        <taxon>Tracheophyta</taxon>
        <taxon>Spermatophyta</taxon>
        <taxon>Magnoliopsida</taxon>
        <taxon>eudicotyledons</taxon>
        <taxon>Gunneridae</taxon>
        <taxon>Pentapetalae</taxon>
        <taxon>Caryophyllales</taxon>
        <taxon>Caryophyllaceae</taxon>
        <taxon>Caryophylleae</taxon>
        <taxon>Saponaria</taxon>
    </lineage>
</organism>
<dbReference type="Proteomes" id="UP001443914">
    <property type="component" value="Unassembled WGS sequence"/>
</dbReference>
<name>A0AAW1I3S9_SAPOF</name>
<accession>A0AAW1I3S9</accession>
<dbReference type="Gene3D" id="3.90.1320.10">
    <property type="entry name" value="Outer-capsid protein sigma 3, large lobe"/>
    <property type="match status" value="1"/>
</dbReference>
<evidence type="ECO:0000313" key="3">
    <source>
        <dbReference type="Proteomes" id="UP001443914"/>
    </source>
</evidence>
<dbReference type="InterPro" id="IPR004314">
    <property type="entry name" value="Neprosin"/>
</dbReference>
<feature type="domain" description="Neprosin PEP catalytic" evidence="1">
    <location>
        <begin position="174"/>
        <end position="434"/>
    </location>
</feature>
<evidence type="ECO:0000259" key="1">
    <source>
        <dbReference type="PROSITE" id="PS52045"/>
    </source>
</evidence>
<reference evidence="2" key="1">
    <citation type="submission" date="2024-03" db="EMBL/GenBank/DDBJ databases">
        <title>WGS assembly of Saponaria officinalis var. Norfolk2.</title>
        <authorList>
            <person name="Jenkins J."/>
            <person name="Shu S."/>
            <person name="Grimwood J."/>
            <person name="Barry K."/>
            <person name="Goodstein D."/>
            <person name="Schmutz J."/>
            <person name="Leebens-Mack J."/>
            <person name="Osbourn A."/>
        </authorList>
    </citation>
    <scope>NUCLEOTIDE SEQUENCE [LARGE SCALE GENOMIC DNA]</scope>
    <source>
        <strain evidence="2">JIC</strain>
    </source>
</reference>
<evidence type="ECO:0000313" key="2">
    <source>
        <dbReference type="EMBL" id="KAK9683840.1"/>
    </source>
</evidence>